<dbReference type="PROSITE" id="PS00194">
    <property type="entry name" value="THIOREDOXIN_1"/>
    <property type="match status" value="1"/>
</dbReference>
<dbReference type="EMBL" id="JBHULR010000005">
    <property type="protein sequence ID" value="MFD2548687.1"/>
    <property type="molecule type" value="Genomic_DNA"/>
</dbReference>
<comment type="caution">
    <text evidence="3">The sequence shown here is derived from an EMBL/GenBank/DDBJ whole genome shotgun (WGS) entry which is preliminary data.</text>
</comment>
<evidence type="ECO:0000313" key="4">
    <source>
        <dbReference type="Proteomes" id="UP001597545"/>
    </source>
</evidence>
<organism evidence="3 4">
    <name type="scientific">Sphingobacterium suaedae</name>
    <dbReference type="NCBI Taxonomy" id="1686402"/>
    <lineage>
        <taxon>Bacteria</taxon>
        <taxon>Pseudomonadati</taxon>
        <taxon>Bacteroidota</taxon>
        <taxon>Sphingobacteriia</taxon>
        <taxon>Sphingobacteriales</taxon>
        <taxon>Sphingobacteriaceae</taxon>
        <taxon>Sphingobacterium</taxon>
    </lineage>
</organism>
<accession>A0ABW5KI67</accession>
<evidence type="ECO:0000313" key="3">
    <source>
        <dbReference type="EMBL" id="MFD2548687.1"/>
    </source>
</evidence>
<sequence>MRKKFFILLFLAVLWYPLSAQDKDQVQWLTWEQLSDSLTVHPKPVLLFFHTDWCAYCRKMQNVVFTDSAVIRKLDADYYALRFDAESVDTVCFDHQILTNAVSKKRTGHYHQITKLLAAREGKFTFPTTIVLRKDFTVRSRHFHYLDRRKLLKALQ</sequence>
<feature type="chain" id="PRO_5045969344" evidence="2">
    <location>
        <begin position="21"/>
        <end position="156"/>
    </location>
</feature>
<keyword evidence="1" id="KW-0676">Redox-active center</keyword>
<dbReference type="Gene3D" id="3.40.30.10">
    <property type="entry name" value="Glutaredoxin"/>
    <property type="match status" value="1"/>
</dbReference>
<dbReference type="RefSeq" id="WP_380904684.1">
    <property type="nucleotide sequence ID" value="NZ_JBHUEG010000004.1"/>
</dbReference>
<protein>
    <submittedName>
        <fullName evidence="3">Thioredoxin family protein</fullName>
    </submittedName>
</protein>
<reference evidence="4" key="1">
    <citation type="journal article" date="2019" name="Int. J. Syst. Evol. Microbiol.">
        <title>The Global Catalogue of Microorganisms (GCM) 10K type strain sequencing project: providing services to taxonomists for standard genome sequencing and annotation.</title>
        <authorList>
            <consortium name="The Broad Institute Genomics Platform"/>
            <consortium name="The Broad Institute Genome Sequencing Center for Infectious Disease"/>
            <person name="Wu L."/>
            <person name="Ma J."/>
        </authorList>
    </citation>
    <scope>NUCLEOTIDE SEQUENCE [LARGE SCALE GENOMIC DNA]</scope>
    <source>
        <strain evidence="4">KCTC 42662</strain>
    </source>
</reference>
<gene>
    <name evidence="3" type="ORF">ACFSR5_13630</name>
</gene>
<dbReference type="InterPro" id="IPR017937">
    <property type="entry name" value="Thioredoxin_CS"/>
</dbReference>
<dbReference type="Proteomes" id="UP001597545">
    <property type="component" value="Unassembled WGS sequence"/>
</dbReference>
<evidence type="ECO:0000256" key="2">
    <source>
        <dbReference type="SAM" id="SignalP"/>
    </source>
</evidence>
<proteinExistence type="predicted"/>
<dbReference type="SUPFAM" id="SSF52833">
    <property type="entry name" value="Thioredoxin-like"/>
    <property type="match status" value="1"/>
</dbReference>
<keyword evidence="4" id="KW-1185">Reference proteome</keyword>
<dbReference type="Pfam" id="PF13899">
    <property type="entry name" value="Thioredoxin_7"/>
    <property type="match status" value="1"/>
</dbReference>
<name>A0ABW5KI67_9SPHI</name>
<keyword evidence="2" id="KW-0732">Signal</keyword>
<evidence type="ECO:0000256" key="1">
    <source>
        <dbReference type="ARBA" id="ARBA00023284"/>
    </source>
</evidence>
<dbReference type="InterPro" id="IPR036249">
    <property type="entry name" value="Thioredoxin-like_sf"/>
</dbReference>
<feature type="signal peptide" evidence="2">
    <location>
        <begin position="1"/>
        <end position="20"/>
    </location>
</feature>